<evidence type="ECO:0000256" key="1">
    <source>
        <dbReference type="SAM" id="MobiDB-lite"/>
    </source>
</evidence>
<dbReference type="EMBL" id="JAUUTY010000005">
    <property type="protein sequence ID" value="KAK1628259.1"/>
    <property type="molecule type" value="Genomic_DNA"/>
</dbReference>
<dbReference type="Pfam" id="PF14111">
    <property type="entry name" value="DUF4283"/>
    <property type="match status" value="1"/>
</dbReference>
<feature type="compositionally biased region" description="Basic residues" evidence="1">
    <location>
        <begin position="415"/>
        <end position="426"/>
    </location>
</feature>
<dbReference type="PANTHER" id="PTHR31286">
    <property type="entry name" value="GLYCINE-RICH CELL WALL STRUCTURAL PROTEIN 1.8-LIKE"/>
    <property type="match status" value="1"/>
</dbReference>
<evidence type="ECO:0000259" key="2">
    <source>
        <dbReference type="Pfam" id="PF14111"/>
    </source>
</evidence>
<dbReference type="PANTHER" id="PTHR31286:SF180">
    <property type="entry name" value="OS10G0362600 PROTEIN"/>
    <property type="match status" value="1"/>
</dbReference>
<organism evidence="4 5">
    <name type="scientific">Lolium multiflorum</name>
    <name type="common">Italian ryegrass</name>
    <name type="synonym">Lolium perenne subsp. multiflorum</name>
    <dbReference type="NCBI Taxonomy" id="4521"/>
    <lineage>
        <taxon>Eukaryota</taxon>
        <taxon>Viridiplantae</taxon>
        <taxon>Streptophyta</taxon>
        <taxon>Embryophyta</taxon>
        <taxon>Tracheophyta</taxon>
        <taxon>Spermatophyta</taxon>
        <taxon>Magnoliopsida</taxon>
        <taxon>Liliopsida</taxon>
        <taxon>Poales</taxon>
        <taxon>Poaceae</taxon>
        <taxon>BOP clade</taxon>
        <taxon>Pooideae</taxon>
        <taxon>Poodae</taxon>
        <taxon>Poeae</taxon>
        <taxon>Poeae Chloroplast Group 2 (Poeae type)</taxon>
        <taxon>Loliodinae</taxon>
        <taxon>Loliinae</taxon>
        <taxon>Lolium</taxon>
    </lineage>
</organism>
<evidence type="ECO:0000313" key="5">
    <source>
        <dbReference type="Proteomes" id="UP001231189"/>
    </source>
</evidence>
<keyword evidence="5" id="KW-1185">Reference proteome</keyword>
<proteinExistence type="predicted"/>
<reference evidence="4" key="1">
    <citation type="submission" date="2023-07" db="EMBL/GenBank/DDBJ databases">
        <title>A chromosome-level genome assembly of Lolium multiflorum.</title>
        <authorList>
            <person name="Chen Y."/>
            <person name="Copetti D."/>
            <person name="Kolliker R."/>
            <person name="Studer B."/>
        </authorList>
    </citation>
    <scope>NUCLEOTIDE SEQUENCE</scope>
    <source>
        <strain evidence="4">02402/16</strain>
        <tissue evidence="4">Leaf</tissue>
    </source>
</reference>
<dbReference type="Proteomes" id="UP001231189">
    <property type="component" value="Unassembled WGS sequence"/>
</dbReference>
<feature type="compositionally biased region" description="Basic and acidic residues" evidence="1">
    <location>
        <begin position="397"/>
        <end position="410"/>
    </location>
</feature>
<feature type="compositionally biased region" description="Basic and acidic residues" evidence="1">
    <location>
        <begin position="324"/>
        <end position="335"/>
    </location>
</feature>
<dbReference type="InterPro" id="IPR025836">
    <property type="entry name" value="Zn_knuckle_CX2CX4HX4C"/>
</dbReference>
<dbReference type="InterPro" id="IPR040256">
    <property type="entry name" value="At4g02000-like"/>
</dbReference>
<sequence>MANVEKVEGLLKNLKLSAAENKGLKIGWTDGVKSGEVEVKALGKLLSEKPPYIEGIHKSLGRIWCPLKGIKIREMGDNLFMFTFLQPSGKRKALDEGPWMFDKELMVLQDFDPTKSLEDYEFNDVPIWIRIFKLPLGMMNGVTGEQIGKEVGEFLEAAVGEDGMAVGKFLRIRVRIDLRKPLMRGITLHLGDDMLPKWCPFEYEFLPEFCFTCGIIGHIDKVCSVKLKKGEKQQYGLWQKAVMEGRDVGGSGQRWKETGGASGSRRGSSYGFGSRNRLSGSDSGSWKVDERQKQNSQMRGEINAELAKSDQEATSPLKLPAPKTDGRGSQRRLELLGEEVVGGKGSGSVEHGPNVNAGTEAQTGAPEEPAVHGSVEGSTSITDTNSLGQELEGQGGKQDEGVKSVEERKTNGTVRRFKGGKSKNRERKNNQTVEGQSQGGTLVGGKRSATEDDMELDVREQKRSRNEKGLELVEEEENQNLKAGLSEQPCGNQ</sequence>
<comment type="caution">
    <text evidence="4">The sequence shown here is derived from an EMBL/GenBank/DDBJ whole genome shotgun (WGS) entry which is preliminary data.</text>
</comment>
<name>A0AAD8RNG9_LOLMU</name>
<feature type="compositionally biased region" description="Polar residues" evidence="1">
    <location>
        <begin position="376"/>
        <end position="387"/>
    </location>
</feature>
<evidence type="ECO:0000259" key="3">
    <source>
        <dbReference type="Pfam" id="PF14392"/>
    </source>
</evidence>
<protein>
    <recommendedName>
        <fullName evidence="6">CCHC-type domain-containing protein</fullName>
    </recommendedName>
</protein>
<feature type="region of interest" description="Disordered" evidence="1">
    <location>
        <begin position="248"/>
        <end position="493"/>
    </location>
</feature>
<evidence type="ECO:0000313" key="4">
    <source>
        <dbReference type="EMBL" id="KAK1628259.1"/>
    </source>
</evidence>
<dbReference type="InterPro" id="IPR025558">
    <property type="entry name" value="DUF4283"/>
</dbReference>
<dbReference type="Pfam" id="PF14392">
    <property type="entry name" value="zf-CCHC_4"/>
    <property type="match status" value="1"/>
</dbReference>
<dbReference type="AlphaFoldDB" id="A0AAD8RNG9"/>
<evidence type="ECO:0008006" key="6">
    <source>
        <dbReference type="Google" id="ProtNLM"/>
    </source>
</evidence>
<feature type="compositionally biased region" description="Basic and acidic residues" evidence="1">
    <location>
        <begin position="456"/>
        <end position="471"/>
    </location>
</feature>
<feature type="domain" description="Zinc knuckle CX2CX4HX4C" evidence="3">
    <location>
        <begin position="177"/>
        <end position="224"/>
    </location>
</feature>
<feature type="domain" description="DUF4283" evidence="2">
    <location>
        <begin position="43"/>
        <end position="117"/>
    </location>
</feature>
<accession>A0AAD8RNG9</accession>
<feature type="compositionally biased region" description="Low complexity" evidence="1">
    <location>
        <begin position="263"/>
        <end position="277"/>
    </location>
</feature>
<gene>
    <name evidence="4" type="ORF">QYE76_002574</name>
</gene>